<dbReference type="InterPro" id="IPR029068">
    <property type="entry name" value="Glyas_Bleomycin-R_OHBP_Dase"/>
</dbReference>
<dbReference type="Gene3D" id="3.10.180.10">
    <property type="entry name" value="2,3-Dihydroxybiphenyl 1,2-Dioxygenase, domain 1"/>
    <property type="match status" value="1"/>
</dbReference>
<dbReference type="PROSITE" id="PS51819">
    <property type="entry name" value="VOC"/>
    <property type="match status" value="1"/>
</dbReference>
<dbReference type="InterPro" id="IPR004360">
    <property type="entry name" value="Glyas_Fos-R_dOase_dom"/>
</dbReference>
<dbReference type="OrthoDB" id="8776491at2"/>
<dbReference type="CDD" id="cd07247">
    <property type="entry name" value="SgaA_N_like"/>
    <property type="match status" value="1"/>
</dbReference>
<proteinExistence type="predicted"/>
<dbReference type="InterPro" id="IPR037523">
    <property type="entry name" value="VOC_core"/>
</dbReference>
<dbReference type="AlphaFoldDB" id="A0A1M5NL13"/>
<dbReference type="RefSeq" id="WP_073324220.1">
    <property type="nucleotide sequence ID" value="NZ_FQWD01000005.1"/>
</dbReference>
<dbReference type="PANTHER" id="PTHR33993">
    <property type="entry name" value="GLYOXALASE-RELATED"/>
    <property type="match status" value="1"/>
</dbReference>
<protein>
    <recommendedName>
        <fullName evidence="1">VOC domain-containing protein</fullName>
    </recommendedName>
</protein>
<dbReference type="InterPro" id="IPR052164">
    <property type="entry name" value="Anthracycline_SecMetBiosynth"/>
</dbReference>
<name>A0A1M5NL13_9ALTE</name>
<dbReference type="PANTHER" id="PTHR33993:SF2">
    <property type="entry name" value="VOC DOMAIN-CONTAINING PROTEIN"/>
    <property type="match status" value="1"/>
</dbReference>
<gene>
    <name evidence="2" type="ORF">SAMN05216361_3257</name>
</gene>
<keyword evidence="3" id="KW-1185">Reference proteome</keyword>
<dbReference type="SUPFAM" id="SSF54593">
    <property type="entry name" value="Glyoxalase/Bleomycin resistance protein/Dihydroxybiphenyl dioxygenase"/>
    <property type="match status" value="1"/>
</dbReference>
<evidence type="ECO:0000313" key="3">
    <source>
        <dbReference type="Proteomes" id="UP000184520"/>
    </source>
</evidence>
<evidence type="ECO:0000313" key="2">
    <source>
        <dbReference type="EMBL" id="SHG89603.1"/>
    </source>
</evidence>
<sequence length="124" mass="13390">MNNPIGWFEIYVDDMSRAKTFYETVLNISLTSMVDPVDGFSMYGFPSDMESYGSSGALVSSPAVKAGNNSTVVYFSCEDCATEASRVVEAGGVLEREKFAIGEYGFVSLAKDTEGNLIGLHSLK</sequence>
<reference evidence="3" key="1">
    <citation type="submission" date="2016-11" db="EMBL/GenBank/DDBJ databases">
        <authorList>
            <person name="Varghese N."/>
            <person name="Submissions S."/>
        </authorList>
    </citation>
    <scope>NUCLEOTIDE SEQUENCE [LARGE SCALE GENOMIC DNA]</scope>
    <source>
        <strain evidence="3">CGMCC 1.8995</strain>
    </source>
</reference>
<dbReference type="EMBL" id="FQWD01000005">
    <property type="protein sequence ID" value="SHG89603.1"/>
    <property type="molecule type" value="Genomic_DNA"/>
</dbReference>
<dbReference type="Pfam" id="PF00903">
    <property type="entry name" value="Glyoxalase"/>
    <property type="match status" value="1"/>
</dbReference>
<dbReference type="STRING" id="634436.SAMN05216361_3257"/>
<evidence type="ECO:0000259" key="1">
    <source>
        <dbReference type="PROSITE" id="PS51819"/>
    </source>
</evidence>
<accession>A0A1M5NL13</accession>
<organism evidence="2 3">
    <name type="scientific">Marisediminitalea aggregata</name>
    <dbReference type="NCBI Taxonomy" id="634436"/>
    <lineage>
        <taxon>Bacteria</taxon>
        <taxon>Pseudomonadati</taxon>
        <taxon>Pseudomonadota</taxon>
        <taxon>Gammaproteobacteria</taxon>
        <taxon>Alteromonadales</taxon>
        <taxon>Alteromonadaceae</taxon>
        <taxon>Marisediminitalea</taxon>
    </lineage>
</organism>
<feature type="domain" description="VOC" evidence="1">
    <location>
        <begin position="4"/>
        <end position="123"/>
    </location>
</feature>
<dbReference type="Proteomes" id="UP000184520">
    <property type="component" value="Unassembled WGS sequence"/>
</dbReference>